<name>A0A5M3XSH4_9ACTN</name>
<protein>
    <submittedName>
        <fullName evidence="1">Uncharacterized protein</fullName>
    </submittedName>
</protein>
<evidence type="ECO:0000313" key="1">
    <source>
        <dbReference type="EMBL" id="GES24277.1"/>
    </source>
</evidence>
<dbReference type="AlphaFoldDB" id="A0A5M3XSH4"/>
<organism evidence="1 2">
    <name type="scientific">Acrocarpospora pleiomorpha</name>
    <dbReference type="NCBI Taxonomy" id="90975"/>
    <lineage>
        <taxon>Bacteria</taxon>
        <taxon>Bacillati</taxon>
        <taxon>Actinomycetota</taxon>
        <taxon>Actinomycetes</taxon>
        <taxon>Streptosporangiales</taxon>
        <taxon>Streptosporangiaceae</taxon>
        <taxon>Acrocarpospora</taxon>
    </lineage>
</organism>
<dbReference type="EMBL" id="BLAF01000050">
    <property type="protein sequence ID" value="GES24277.1"/>
    <property type="molecule type" value="Genomic_DNA"/>
</dbReference>
<proteinExistence type="predicted"/>
<keyword evidence="2" id="KW-1185">Reference proteome</keyword>
<sequence length="297" mass="33807">MLVQELEGSAREIRIDLRPPYGIQPVMFRAWQPGCSALFGYFKHEHAYYALKILKTPETRAWAKEAAILDEPAYVRGLRSLPLRDSTFAPTRDLAHRIAHDHEISYEWLRAVPMERAAAALYSANQGRFDVFDATVLATAYGDRRFLALAPKISKLTDLLLPGRERRRIPALIQEYIGDHLTTPNSYRESLSSGTKTSSHSRAQMLVLVALALHLVQARGIGLDPSPRLTLDRHPVLRVDNVLVRADQSISYIDFFGFFNLRGNLAEKIGYHMLYGPAGAVRRYAIWLRRRLRRDLS</sequence>
<accession>A0A5M3XSH4</accession>
<comment type="caution">
    <text evidence="1">The sequence shown here is derived from an EMBL/GenBank/DDBJ whole genome shotgun (WGS) entry which is preliminary data.</text>
</comment>
<gene>
    <name evidence="1" type="ORF">Aple_071760</name>
</gene>
<reference evidence="1 2" key="1">
    <citation type="submission" date="2019-10" db="EMBL/GenBank/DDBJ databases">
        <title>Whole genome shotgun sequence of Acrocarpospora pleiomorpha NBRC 16267.</title>
        <authorList>
            <person name="Ichikawa N."/>
            <person name="Kimura A."/>
            <person name="Kitahashi Y."/>
            <person name="Komaki H."/>
            <person name="Oguchi A."/>
        </authorList>
    </citation>
    <scope>NUCLEOTIDE SEQUENCE [LARGE SCALE GENOMIC DNA]</scope>
    <source>
        <strain evidence="1 2">NBRC 16267</strain>
    </source>
</reference>
<dbReference type="Proteomes" id="UP000377595">
    <property type="component" value="Unassembled WGS sequence"/>
</dbReference>
<evidence type="ECO:0000313" key="2">
    <source>
        <dbReference type="Proteomes" id="UP000377595"/>
    </source>
</evidence>